<feature type="binding site" evidence="18">
    <location>
        <position position="267"/>
    </location>
    <ligand>
        <name>Zn(2+)</name>
        <dbReference type="ChEBI" id="CHEBI:29105"/>
        <note>catalytic</note>
    </ligand>
</feature>
<evidence type="ECO:0000259" key="19">
    <source>
        <dbReference type="Pfam" id="PF00925"/>
    </source>
</evidence>
<evidence type="ECO:0000256" key="4">
    <source>
        <dbReference type="ARBA" id="ARBA00004853"/>
    </source>
</evidence>
<feature type="binding site" evidence="18">
    <location>
        <begin position="291"/>
        <end position="293"/>
    </location>
    <ligand>
        <name>GTP</name>
        <dbReference type="ChEBI" id="CHEBI:37565"/>
    </ligand>
</feature>
<evidence type="ECO:0000256" key="8">
    <source>
        <dbReference type="ARBA" id="ARBA00022723"/>
    </source>
</evidence>
<keyword evidence="11 18" id="KW-0862">Zinc</keyword>
<name>A0A1B1NZV5_STAPS</name>
<comment type="pathway">
    <text evidence="5 18">Cofactor biosynthesis; riboflavin biosynthesis; 2-hydroxy-3-oxobutyl phosphate from D-ribulose 5-phosphate: step 1/1.</text>
</comment>
<dbReference type="SUPFAM" id="SSF142695">
    <property type="entry name" value="RibA-like"/>
    <property type="match status" value="1"/>
</dbReference>
<dbReference type="HAMAP" id="MF_01283">
    <property type="entry name" value="RibBA"/>
    <property type="match status" value="1"/>
</dbReference>
<dbReference type="EC" id="4.1.99.12" evidence="18"/>
<keyword evidence="9 18" id="KW-0547">Nucleotide-binding</keyword>
<comment type="cofactor">
    <cofactor evidence="18">
        <name>Mg(2+)</name>
        <dbReference type="ChEBI" id="CHEBI:18420"/>
    </cofactor>
    <cofactor evidence="18">
        <name>Mn(2+)</name>
        <dbReference type="ChEBI" id="CHEBI:29035"/>
    </cofactor>
    <text evidence="18">Binds 2 divalent metal cations per subunit. Magnesium or manganese.</text>
</comment>
<evidence type="ECO:0000256" key="5">
    <source>
        <dbReference type="ARBA" id="ARBA00004904"/>
    </source>
</evidence>
<dbReference type="SUPFAM" id="SSF55821">
    <property type="entry name" value="YrdC/RibB"/>
    <property type="match status" value="1"/>
</dbReference>
<keyword evidence="12 18" id="KW-0460">Magnesium</keyword>
<dbReference type="GO" id="GO:0003935">
    <property type="term" value="F:GTP cyclohydrolase II activity"/>
    <property type="evidence" value="ECO:0007669"/>
    <property type="project" value="UniProtKB-UniRule"/>
</dbReference>
<feature type="domain" description="GTP cyclohydrolase II" evidence="19">
    <location>
        <begin position="209"/>
        <end position="369"/>
    </location>
</feature>
<evidence type="ECO:0000313" key="23">
    <source>
        <dbReference type="Proteomes" id="UP000600220"/>
    </source>
</evidence>
<dbReference type="GO" id="GO:0005829">
    <property type="term" value="C:cytosol"/>
    <property type="evidence" value="ECO:0007669"/>
    <property type="project" value="TreeGrafter"/>
</dbReference>
<dbReference type="Gene3D" id="3.40.50.10990">
    <property type="entry name" value="GTP cyclohydrolase II"/>
    <property type="match status" value="1"/>
</dbReference>
<feature type="binding site" evidence="18">
    <location>
        <position position="348"/>
    </location>
    <ligand>
        <name>GTP</name>
        <dbReference type="ChEBI" id="CHEBI:37565"/>
    </ligand>
</feature>
<evidence type="ECO:0000256" key="9">
    <source>
        <dbReference type="ARBA" id="ARBA00022741"/>
    </source>
</evidence>
<dbReference type="GO" id="GO:0005525">
    <property type="term" value="F:GTP binding"/>
    <property type="evidence" value="ECO:0007669"/>
    <property type="project" value="UniProtKB-KW"/>
</dbReference>
<evidence type="ECO:0000256" key="16">
    <source>
        <dbReference type="ARBA" id="ARBA00023268"/>
    </source>
</evidence>
<dbReference type="AlphaFoldDB" id="A0A1B1NZV5"/>
<evidence type="ECO:0000256" key="2">
    <source>
        <dbReference type="ARBA" id="ARBA00001936"/>
    </source>
</evidence>
<keyword evidence="13 18" id="KW-0342">GTP-binding</keyword>
<dbReference type="Pfam" id="PF00925">
    <property type="entry name" value="GTP_cyclohydro2"/>
    <property type="match status" value="1"/>
</dbReference>
<keyword evidence="23" id="KW-1185">Reference proteome</keyword>
<evidence type="ECO:0000256" key="17">
    <source>
        <dbReference type="ARBA" id="ARBA00049295"/>
    </source>
</evidence>
<feature type="active site" description="Nucleophile; for GTP cyclohydrolase activity" evidence="18">
    <location>
        <position position="327"/>
    </location>
</feature>
<dbReference type="InterPro" id="IPR032677">
    <property type="entry name" value="GTP_cyclohydro_II"/>
</dbReference>
<dbReference type="EMBL" id="AAXKXX010000008">
    <property type="protein sequence ID" value="EGQ4384836.1"/>
    <property type="molecule type" value="Genomic_DNA"/>
</dbReference>
<dbReference type="GO" id="GO:0008686">
    <property type="term" value="F:3,4-dihydroxy-2-butanone-4-phosphate synthase activity"/>
    <property type="evidence" value="ECO:0007669"/>
    <property type="project" value="UniProtKB-UniRule"/>
</dbReference>
<evidence type="ECO:0000256" key="3">
    <source>
        <dbReference type="ARBA" id="ARBA00002284"/>
    </source>
</evidence>
<evidence type="ECO:0000256" key="15">
    <source>
        <dbReference type="ARBA" id="ARBA00023239"/>
    </source>
</evidence>
<feature type="binding site" evidence="18">
    <location>
        <position position="163"/>
    </location>
    <ligand>
        <name>D-ribulose 5-phosphate</name>
        <dbReference type="ChEBI" id="CHEBI:58121"/>
    </ligand>
</feature>
<reference evidence="21 22" key="1">
    <citation type="journal article" date="2018" name="Vet. Microbiol.">
        <title>Clonal diversity and geographic distribution of methicillin-resistant Staphylococcus pseudintermedius from Australian animals: Discovery of novel sequence types.</title>
        <authorList>
            <person name="Worthing K.A."/>
            <person name="Abraham S."/>
            <person name="Coombs G.W."/>
            <person name="Pang S."/>
            <person name="Saputra S."/>
            <person name="Jordan D."/>
            <person name="Trott D.J."/>
            <person name="Norris J.M."/>
        </authorList>
    </citation>
    <scope>NUCLEOTIDE SEQUENCE [LARGE SCALE GENOMIC DNA]</scope>
    <source>
        <strain evidence="21 22">ST525 1</strain>
    </source>
</reference>
<dbReference type="OMA" id="ECRGLIC"/>
<comment type="function">
    <text evidence="3 18">Catalyzes the conversion of D-ribulose 5-phosphate to formate and 3,4-dihydroxy-2-butanone 4-phosphate.</text>
</comment>
<dbReference type="HAMAP" id="MF_00180">
    <property type="entry name" value="RibB"/>
    <property type="match status" value="1"/>
</dbReference>
<dbReference type="HAMAP" id="MF_00179">
    <property type="entry name" value="RibA"/>
    <property type="match status" value="1"/>
</dbReference>
<dbReference type="InterPro" id="IPR000926">
    <property type="entry name" value="RibA"/>
</dbReference>
<dbReference type="Pfam" id="PF00926">
    <property type="entry name" value="DHBP_synthase"/>
    <property type="match status" value="1"/>
</dbReference>
<dbReference type="NCBIfam" id="TIGR00506">
    <property type="entry name" value="ribB"/>
    <property type="match status" value="1"/>
</dbReference>
<feature type="region of interest" description="GTP cyclohydrolase II" evidence="18">
    <location>
        <begin position="201"/>
        <end position="393"/>
    </location>
</feature>
<feature type="binding site" evidence="18">
    <location>
        <begin position="249"/>
        <end position="253"/>
    </location>
    <ligand>
        <name>GTP</name>
        <dbReference type="ChEBI" id="CHEBI:37565"/>
    </ligand>
</feature>
<feature type="binding site" evidence="18">
    <location>
        <position position="353"/>
    </location>
    <ligand>
        <name>GTP</name>
        <dbReference type="ChEBI" id="CHEBI:37565"/>
    </ligand>
</feature>
<feature type="binding site" evidence="18">
    <location>
        <begin position="139"/>
        <end position="143"/>
    </location>
    <ligand>
        <name>D-ribulose 5-phosphate</name>
        <dbReference type="ChEBI" id="CHEBI:58121"/>
    </ligand>
</feature>
<dbReference type="EC" id="3.5.4.25" evidence="18"/>
<dbReference type="InterPro" id="IPR036144">
    <property type="entry name" value="RibA-like_sf"/>
</dbReference>
<evidence type="ECO:0000256" key="12">
    <source>
        <dbReference type="ARBA" id="ARBA00022842"/>
    </source>
</evidence>
<dbReference type="Proteomes" id="UP000600220">
    <property type="component" value="Unassembled WGS sequence"/>
</dbReference>
<evidence type="ECO:0000256" key="11">
    <source>
        <dbReference type="ARBA" id="ARBA00022833"/>
    </source>
</evidence>
<dbReference type="GeneID" id="93823157"/>
<evidence type="ECO:0000313" key="20">
    <source>
        <dbReference type="EMBL" id="EGQ4384836.1"/>
    </source>
</evidence>
<dbReference type="FunFam" id="3.90.870.10:FF:000001">
    <property type="entry name" value="Riboflavin biosynthesis protein RibBA"/>
    <property type="match status" value="1"/>
</dbReference>
<comment type="catalytic activity">
    <reaction evidence="1 18">
        <text>D-ribulose 5-phosphate = (2S)-2-hydroxy-3-oxobutyl phosphate + formate + H(+)</text>
        <dbReference type="Rhea" id="RHEA:18457"/>
        <dbReference type="ChEBI" id="CHEBI:15378"/>
        <dbReference type="ChEBI" id="CHEBI:15740"/>
        <dbReference type="ChEBI" id="CHEBI:58121"/>
        <dbReference type="ChEBI" id="CHEBI:58830"/>
        <dbReference type="EC" id="4.1.99.12"/>
    </reaction>
</comment>
<dbReference type="InterPro" id="IPR016299">
    <property type="entry name" value="Riboflavin_synth_RibBA"/>
</dbReference>
<gene>
    <name evidence="18" type="primary">ribBA</name>
    <name evidence="21" type="ORF">DD902_10865</name>
    <name evidence="20" type="ORF">EGV54_06975</name>
</gene>
<feature type="region of interest" description="DHBP synthase" evidence="18">
    <location>
        <begin position="1"/>
        <end position="200"/>
    </location>
</feature>
<evidence type="ECO:0000256" key="6">
    <source>
        <dbReference type="ARBA" id="ARBA00005520"/>
    </source>
</evidence>
<feature type="binding site" evidence="18">
    <location>
        <begin position="27"/>
        <end position="28"/>
    </location>
    <ligand>
        <name>D-ribulose 5-phosphate</name>
        <dbReference type="ChEBI" id="CHEBI:58121"/>
    </ligand>
</feature>
<feature type="binding site" evidence="18">
    <location>
        <position position="254"/>
    </location>
    <ligand>
        <name>Zn(2+)</name>
        <dbReference type="ChEBI" id="CHEBI:29105"/>
        <note>catalytic</note>
    </ligand>
</feature>
<keyword evidence="10 18" id="KW-0378">Hydrolase</keyword>
<comment type="catalytic activity">
    <reaction evidence="17 18">
        <text>GTP + 4 H2O = 2,5-diamino-6-hydroxy-4-(5-phosphoribosylamino)-pyrimidine + formate + 2 phosphate + 3 H(+)</text>
        <dbReference type="Rhea" id="RHEA:23704"/>
        <dbReference type="ChEBI" id="CHEBI:15377"/>
        <dbReference type="ChEBI" id="CHEBI:15378"/>
        <dbReference type="ChEBI" id="CHEBI:15740"/>
        <dbReference type="ChEBI" id="CHEBI:37565"/>
        <dbReference type="ChEBI" id="CHEBI:43474"/>
        <dbReference type="ChEBI" id="CHEBI:58614"/>
        <dbReference type="EC" id="3.5.4.25"/>
    </reaction>
</comment>
<feature type="site" description="Essential for DHBP synthase activity" evidence="18">
    <location>
        <position position="163"/>
    </location>
</feature>
<dbReference type="Gene3D" id="3.90.870.10">
    <property type="entry name" value="DHBP synthase"/>
    <property type="match status" value="1"/>
</dbReference>
<feature type="binding site" evidence="18">
    <location>
        <position position="142"/>
    </location>
    <ligand>
        <name>Mg(2+)</name>
        <dbReference type="ChEBI" id="CHEBI:18420"/>
        <label>2</label>
    </ligand>
</feature>
<keyword evidence="8 18" id="KW-0479">Metal-binding</keyword>
<feature type="binding site" evidence="18">
    <location>
        <position position="270"/>
    </location>
    <ligand>
        <name>GTP</name>
        <dbReference type="ChEBI" id="CHEBI:37565"/>
    </ligand>
</feature>
<evidence type="ECO:0000256" key="10">
    <source>
        <dbReference type="ARBA" id="ARBA00022801"/>
    </source>
</evidence>
<dbReference type="eggNOG" id="COG0108">
    <property type="taxonomic scope" value="Bacteria"/>
</dbReference>
<evidence type="ECO:0000313" key="22">
    <source>
        <dbReference type="Proteomes" id="UP000246800"/>
    </source>
</evidence>
<dbReference type="Proteomes" id="UP000246800">
    <property type="component" value="Unassembled WGS sequence"/>
</dbReference>
<feature type="active site" description="Proton acceptor; for GTP cyclohydrolase activity" evidence="18">
    <location>
        <position position="325"/>
    </location>
</feature>
<dbReference type="GO" id="GO:0000287">
    <property type="term" value="F:magnesium ion binding"/>
    <property type="evidence" value="ECO:0007669"/>
    <property type="project" value="UniProtKB-UniRule"/>
</dbReference>
<dbReference type="InterPro" id="IPR000422">
    <property type="entry name" value="DHBP_synthase_RibB"/>
</dbReference>
<comment type="caution">
    <text evidence="21">The sequence shown here is derived from an EMBL/GenBank/DDBJ whole genome shotgun (WGS) entry which is preliminary data.</text>
</comment>
<dbReference type="PANTHER" id="PTHR21327:SF18">
    <property type="entry name" value="3,4-DIHYDROXY-2-BUTANONE 4-PHOSPHATE SYNTHASE"/>
    <property type="match status" value="1"/>
</dbReference>
<feature type="binding site" evidence="18">
    <location>
        <position position="265"/>
    </location>
    <ligand>
        <name>Zn(2+)</name>
        <dbReference type="ChEBI" id="CHEBI:29105"/>
        <note>catalytic</note>
    </ligand>
</feature>
<feature type="binding site" evidence="18">
    <location>
        <position position="313"/>
    </location>
    <ligand>
        <name>GTP</name>
        <dbReference type="ChEBI" id="CHEBI:37565"/>
    </ligand>
</feature>
<feature type="binding site" evidence="18">
    <location>
        <position position="32"/>
    </location>
    <ligand>
        <name>D-ribulose 5-phosphate</name>
        <dbReference type="ChEBI" id="CHEBI:58121"/>
    </ligand>
</feature>
<sequence>MQLDKIEEALEALKQGGTIIVVDDEDRENEGDLVAITEWMDENTINFMATHGRGLICTPITAEIAQQAGLDNMVEHNRDPHGTAFTQSIDHVQSTTGISAFERTVTARALIDEKMTAETFHQPGHIFPLIAKKHGVLERRGHTEATIDLAKLTGARPAGVICEIMNDDGTMAKGEQLERFKAQHNLKMISIEDIVAYIKSQRTLISVEAKIKLPTQFGEFDMYGFTSNIDGEEHLALVKGDIQPTMNVRVHSACATGDIFHSERCDCGEQLEASMAYIQQHGGMLLYLPQEGRGIGLMNKLKAYELIEQGYDTVSANEALGFEPDLRDYDIAAQILKHFNITTVNLLSNNPEKLLGLQRYGIQIGKRIPVITETNVHNHDYMQVKKLQMGHLI</sequence>
<dbReference type="FunFam" id="3.40.50.10990:FF:000002">
    <property type="entry name" value="GTP cyclohydrolase-2"/>
    <property type="match status" value="1"/>
</dbReference>
<dbReference type="NCBIfam" id="NF001591">
    <property type="entry name" value="PRK00393.1"/>
    <property type="match status" value="1"/>
</dbReference>
<evidence type="ECO:0000256" key="18">
    <source>
        <dbReference type="HAMAP-Rule" id="MF_01283"/>
    </source>
</evidence>
<evidence type="ECO:0000256" key="1">
    <source>
        <dbReference type="ARBA" id="ARBA00000141"/>
    </source>
</evidence>
<comment type="similarity">
    <text evidence="6 18">In the N-terminal section; belongs to the DHBP synthase family.</text>
</comment>
<comment type="cofactor">
    <cofactor evidence="2">
        <name>Mn(2+)</name>
        <dbReference type="ChEBI" id="CHEBI:29035"/>
    </cofactor>
</comment>
<dbReference type="PIRSF" id="PIRSF001259">
    <property type="entry name" value="RibA"/>
    <property type="match status" value="1"/>
</dbReference>
<protein>
    <recommendedName>
        <fullName evidence="18">Riboflavin biosynthesis protein RibBA</fullName>
    </recommendedName>
    <domain>
        <recommendedName>
            <fullName evidence="18">3,4-dihydroxy-2-butanone 4-phosphate synthase</fullName>
            <shortName evidence="18">DHBP synthase</shortName>
            <ecNumber evidence="18">4.1.99.12</ecNumber>
        </recommendedName>
    </domain>
    <domain>
        <recommendedName>
            <fullName evidence="18">GTP cyclohydrolase-2</fullName>
            <ecNumber evidence="18">3.5.4.25</ecNumber>
        </recommendedName>
        <alternativeName>
            <fullName evidence="18">GTP cyclohydrolase II</fullName>
        </alternativeName>
    </domain>
</protein>
<feature type="binding site" evidence="18">
    <location>
        <position position="28"/>
    </location>
    <ligand>
        <name>Mg(2+)</name>
        <dbReference type="ChEBI" id="CHEBI:18420"/>
        <label>1</label>
    </ligand>
</feature>
<comment type="function">
    <text evidence="18">Catalyzes the conversion of GTP to 2,5-diamino-6-ribosylamino-4(3H)-pyrimidinone 5'-phosphate (DARP), formate and pyrophosphate.</text>
</comment>
<dbReference type="EMBL" id="QEIT01000069">
    <property type="protein sequence ID" value="PWZ73428.1"/>
    <property type="molecule type" value="Genomic_DNA"/>
</dbReference>
<dbReference type="RefSeq" id="WP_014613599.1">
    <property type="nucleotide sequence ID" value="NZ_AP019372.1"/>
</dbReference>
<comment type="cofactor">
    <cofactor evidence="18">
        <name>Zn(2+)</name>
        <dbReference type="ChEBI" id="CHEBI:29105"/>
    </cofactor>
    <text evidence="18">Binds 1 zinc ion per subunit.</text>
</comment>
<accession>A0A1B1NZV5</accession>
<keyword evidence="15 18" id="KW-0456">Lyase</keyword>
<organism evidence="21 22">
    <name type="scientific">Staphylococcus pseudintermedius</name>
    <dbReference type="NCBI Taxonomy" id="283734"/>
    <lineage>
        <taxon>Bacteria</taxon>
        <taxon>Bacillati</taxon>
        <taxon>Bacillota</taxon>
        <taxon>Bacilli</taxon>
        <taxon>Bacillales</taxon>
        <taxon>Staphylococcaceae</taxon>
        <taxon>Staphylococcus</taxon>
        <taxon>Staphylococcus intermedius group</taxon>
    </lineage>
</organism>
<reference evidence="20 23" key="2">
    <citation type="submission" date="2018-11" db="EMBL/GenBank/DDBJ databases">
        <authorList>
            <consortium name="Veterinary Laboratory Investigation and Response Network"/>
        </authorList>
    </citation>
    <scope>NUCLEOTIDE SEQUENCE [LARGE SCALE GENOMIC DNA]</scope>
    <source>
        <strain evidence="20 23">SPSE-18-VL-LA-PA-Ryan-0021</strain>
    </source>
</reference>
<evidence type="ECO:0000256" key="7">
    <source>
        <dbReference type="ARBA" id="ARBA00022619"/>
    </source>
</evidence>
<comment type="pathway">
    <text evidence="4 18">Cofactor biosynthesis; riboflavin biosynthesis; 5-amino-6-(D-ribitylamino)uracil from GTP: step 1/4.</text>
</comment>
<feature type="binding site" evidence="18">
    <location>
        <position position="28"/>
    </location>
    <ligand>
        <name>Mg(2+)</name>
        <dbReference type="ChEBI" id="CHEBI:18420"/>
        <label>2</label>
    </ligand>
</feature>
<dbReference type="GO" id="GO:0030145">
    <property type="term" value="F:manganese ion binding"/>
    <property type="evidence" value="ECO:0007669"/>
    <property type="project" value="UniProtKB-UniRule"/>
</dbReference>
<keyword evidence="14 18" id="KW-0464">Manganese</keyword>
<keyword evidence="7 18" id="KW-0686">Riboflavin biosynthesis</keyword>
<dbReference type="GO" id="GO:0008270">
    <property type="term" value="F:zinc ion binding"/>
    <property type="evidence" value="ECO:0007669"/>
    <property type="project" value="UniProtKB-UniRule"/>
</dbReference>
<evidence type="ECO:0000256" key="14">
    <source>
        <dbReference type="ARBA" id="ARBA00023211"/>
    </source>
</evidence>
<evidence type="ECO:0000256" key="13">
    <source>
        <dbReference type="ARBA" id="ARBA00023134"/>
    </source>
</evidence>
<comment type="similarity">
    <text evidence="18">In the C-terminal section; belongs to the GTP cyclohydrolase II family.</text>
</comment>
<dbReference type="NCBIfam" id="TIGR00505">
    <property type="entry name" value="ribA"/>
    <property type="match status" value="1"/>
</dbReference>
<dbReference type="eggNOG" id="COG0807">
    <property type="taxonomic scope" value="Bacteria"/>
</dbReference>
<dbReference type="UniPathway" id="UPA00275">
    <property type="reaction ID" value="UER00399"/>
</dbReference>
<dbReference type="GO" id="GO:0009231">
    <property type="term" value="P:riboflavin biosynthetic process"/>
    <property type="evidence" value="ECO:0007669"/>
    <property type="project" value="UniProtKB-UniRule"/>
</dbReference>
<dbReference type="PANTHER" id="PTHR21327">
    <property type="entry name" value="GTP CYCLOHYDROLASE II-RELATED"/>
    <property type="match status" value="1"/>
</dbReference>
<evidence type="ECO:0000313" key="21">
    <source>
        <dbReference type="EMBL" id="PWZ73428.1"/>
    </source>
</evidence>
<keyword evidence="16 18" id="KW-0511">Multifunctional enzyme</keyword>
<dbReference type="InterPro" id="IPR017945">
    <property type="entry name" value="DHBP_synth_RibB-like_a/b_dom"/>
</dbReference>
<proteinExistence type="inferred from homology"/>
<feature type="site" description="Essential for DHBP synthase activity" evidence="18">
    <location>
        <position position="125"/>
    </location>
</feature>
<dbReference type="CDD" id="cd00641">
    <property type="entry name" value="GTP_cyclohydro2"/>
    <property type="match status" value="1"/>
</dbReference>